<keyword evidence="3" id="KW-1185">Reference proteome</keyword>
<gene>
    <name evidence="2" type="ORF">MU0053_004710</name>
</gene>
<dbReference type="PROSITE" id="PS50801">
    <property type="entry name" value="STAS"/>
    <property type="match status" value="1"/>
</dbReference>
<protein>
    <submittedName>
        <fullName evidence="2">STAS domain-containing protein</fullName>
    </submittedName>
</protein>
<dbReference type="InterPro" id="IPR002645">
    <property type="entry name" value="STAS_dom"/>
</dbReference>
<accession>A0ABN9NWD1</accession>
<organism evidence="2 3">
    <name type="scientific">[Mycobacterium] burgundiense</name>
    <dbReference type="NCBI Taxonomy" id="3064286"/>
    <lineage>
        <taxon>Bacteria</taxon>
        <taxon>Bacillati</taxon>
        <taxon>Actinomycetota</taxon>
        <taxon>Actinomycetes</taxon>
        <taxon>Mycobacteriales</taxon>
        <taxon>Mycobacteriaceae</taxon>
        <taxon>Mycolicibacterium</taxon>
    </lineage>
</organism>
<evidence type="ECO:0000313" key="2">
    <source>
        <dbReference type="EMBL" id="CAJ1510636.1"/>
    </source>
</evidence>
<name>A0ABN9NWD1_9MYCO</name>
<dbReference type="InterPro" id="IPR036513">
    <property type="entry name" value="STAS_dom_sf"/>
</dbReference>
<dbReference type="Gene3D" id="3.30.750.24">
    <property type="entry name" value="STAS domain"/>
    <property type="match status" value="1"/>
</dbReference>
<evidence type="ECO:0000313" key="3">
    <source>
        <dbReference type="Proteomes" id="UP001190465"/>
    </source>
</evidence>
<evidence type="ECO:0000259" key="1">
    <source>
        <dbReference type="PROSITE" id="PS50801"/>
    </source>
</evidence>
<dbReference type="Pfam" id="PF01740">
    <property type="entry name" value="STAS"/>
    <property type="match status" value="1"/>
</dbReference>
<dbReference type="SUPFAM" id="SSF52091">
    <property type="entry name" value="SpoIIaa-like"/>
    <property type="match status" value="1"/>
</dbReference>
<sequence length="149" mass="16225">MTSPAGTIRLYRPDPNSICESKRCGRATFTVHPASPGRIRIAAYGDVDAVNGRALGHYVEAHTGTSQQLVLDLRAVDFFGTQGFTALYYISVQCTRRDVDWMLVGSPPVHRLLRICDTSSELPLCTDLASALARLDQITQCRGRIASAG</sequence>
<dbReference type="Proteomes" id="UP001190465">
    <property type="component" value="Chromosome"/>
</dbReference>
<dbReference type="CDD" id="cd07043">
    <property type="entry name" value="STAS_anti-anti-sigma_factors"/>
    <property type="match status" value="1"/>
</dbReference>
<dbReference type="RefSeq" id="WP_308479979.1">
    <property type="nucleotide sequence ID" value="NZ_OY726397.1"/>
</dbReference>
<dbReference type="EMBL" id="OY726397">
    <property type="protein sequence ID" value="CAJ1510636.1"/>
    <property type="molecule type" value="Genomic_DNA"/>
</dbReference>
<proteinExistence type="predicted"/>
<reference evidence="2 3" key="1">
    <citation type="submission" date="2023-08" db="EMBL/GenBank/DDBJ databases">
        <authorList>
            <person name="Folkvardsen B D."/>
            <person name="Norman A."/>
        </authorList>
    </citation>
    <scope>NUCLEOTIDE SEQUENCE [LARGE SCALE GENOMIC DNA]</scope>
    <source>
        <strain evidence="2 3">Mu0053</strain>
    </source>
</reference>
<feature type="domain" description="STAS" evidence="1">
    <location>
        <begin position="45"/>
        <end position="115"/>
    </location>
</feature>